<evidence type="ECO:0000259" key="3">
    <source>
        <dbReference type="Pfam" id="PF05065"/>
    </source>
</evidence>
<comment type="caution">
    <text evidence="4">The sequence shown here is derived from an EMBL/GenBank/DDBJ whole genome shotgun (WGS) entry which is preliminary data.</text>
</comment>
<protein>
    <submittedName>
        <fullName evidence="4">Phage major capsid protein</fullName>
    </submittedName>
</protein>
<dbReference type="RefSeq" id="WP_380071714.1">
    <property type="nucleotide sequence ID" value="NZ_JBHRTO010000001.1"/>
</dbReference>
<proteinExistence type="predicted"/>
<dbReference type="InterPro" id="IPR024455">
    <property type="entry name" value="Phage_capsid"/>
</dbReference>
<gene>
    <name evidence="4" type="ORF">ACFOGH_03675</name>
</gene>
<dbReference type="Gene3D" id="3.30.2400.10">
    <property type="entry name" value="Major capsid protein gp5"/>
    <property type="match status" value="1"/>
</dbReference>
<accession>A0ABV7IU83</accession>
<evidence type="ECO:0000313" key="4">
    <source>
        <dbReference type="EMBL" id="MFC3180079.1"/>
    </source>
</evidence>
<evidence type="ECO:0000256" key="1">
    <source>
        <dbReference type="ARBA" id="ARBA00004328"/>
    </source>
</evidence>
<dbReference type="Pfam" id="PF05065">
    <property type="entry name" value="Phage_capsid"/>
    <property type="match status" value="1"/>
</dbReference>
<feature type="region of interest" description="Disordered" evidence="2">
    <location>
        <begin position="1"/>
        <end position="23"/>
    </location>
</feature>
<comment type="subcellular location">
    <subcellularLocation>
        <location evidence="1">Virion</location>
    </subcellularLocation>
</comment>
<dbReference type="SUPFAM" id="SSF56563">
    <property type="entry name" value="Major capsid protein gp5"/>
    <property type="match status" value="1"/>
</dbReference>
<dbReference type="Proteomes" id="UP001595547">
    <property type="component" value="Unassembled WGS sequence"/>
</dbReference>
<dbReference type="EMBL" id="JBHRTO010000001">
    <property type="protein sequence ID" value="MFC3180079.1"/>
    <property type="molecule type" value="Genomic_DNA"/>
</dbReference>
<sequence>MTETKARAGEALPAAQNFGQNSGQTTAAYPAAEMKAAMTGFLSAFKGFQDDVKQSLQQQDERLTMLDRKQMTYARPALSAHAEVEVPHKKAFGAYLRSGDDDGLRGLVLEGKAMSSAVAADGGYLVDPQTADSIRSMLVSTSSLRAIANVVQIDATSFDVLIDRSEVGSGWATEVAATTETATPTIERISIKLHELSAMPKASQRLLDDSAFDVEGWLAGKIATRFIRAEAAAFINGTGVDQPKGILLPTKVANASWTWGNIGYIPTGAAADFAPTNSVDCIISLVYALTADYRANASFIMNSKTAGAVRKMKDADGRFMWSDGLAAADPSRLMGYPVLICEDMPDIAANAYAIAFGDFKSAYTIAERPDLRILRDPFSAKPNVLFYASKRVGGDVTDFAAIKLLKIAVS</sequence>
<dbReference type="Gene3D" id="3.30.2320.10">
    <property type="entry name" value="hypothetical protein PF0899 domain"/>
    <property type="match status" value="1"/>
</dbReference>
<organism evidence="4 5">
    <name type="scientific">Cypionkella sinensis</name>
    <dbReference type="NCBI Taxonomy" id="1756043"/>
    <lineage>
        <taxon>Bacteria</taxon>
        <taxon>Pseudomonadati</taxon>
        <taxon>Pseudomonadota</taxon>
        <taxon>Alphaproteobacteria</taxon>
        <taxon>Rhodobacterales</taxon>
        <taxon>Paracoccaceae</taxon>
        <taxon>Cypionkella</taxon>
    </lineage>
</organism>
<evidence type="ECO:0000313" key="5">
    <source>
        <dbReference type="Proteomes" id="UP001595547"/>
    </source>
</evidence>
<evidence type="ECO:0000256" key="2">
    <source>
        <dbReference type="SAM" id="MobiDB-lite"/>
    </source>
</evidence>
<feature type="domain" description="Phage capsid-like C-terminal" evidence="3">
    <location>
        <begin position="122"/>
        <end position="406"/>
    </location>
</feature>
<dbReference type="NCBIfam" id="TIGR01554">
    <property type="entry name" value="major_cap_HK97"/>
    <property type="match status" value="1"/>
</dbReference>
<name>A0ABV7IU83_9RHOB</name>
<reference evidence="5" key="1">
    <citation type="journal article" date="2019" name="Int. J. Syst. Evol. Microbiol.">
        <title>The Global Catalogue of Microorganisms (GCM) 10K type strain sequencing project: providing services to taxonomists for standard genome sequencing and annotation.</title>
        <authorList>
            <consortium name="The Broad Institute Genomics Platform"/>
            <consortium name="The Broad Institute Genome Sequencing Center for Infectious Disease"/>
            <person name="Wu L."/>
            <person name="Ma J."/>
        </authorList>
    </citation>
    <scope>NUCLEOTIDE SEQUENCE [LARGE SCALE GENOMIC DNA]</scope>
    <source>
        <strain evidence="5">KCTC 52039</strain>
    </source>
</reference>
<dbReference type="InterPro" id="IPR054612">
    <property type="entry name" value="Phage_capsid-like_C"/>
</dbReference>
<keyword evidence="5" id="KW-1185">Reference proteome</keyword>